<reference evidence="1 2" key="1">
    <citation type="submission" date="2023-12" db="EMBL/GenBank/DDBJ databases">
        <title>A high-quality genome assembly for Dillenia turbinata (Dilleniales).</title>
        <authorList>
            <person name="Chanderbali A."/>
        </authorList>
    </citation>
    <scope>NUCLEOTIDE SEQUENCE [LARGE SCALE GENOMIC DNA]</scope>
    <source>
        <strain evidence="1">LSX21</strain>
        <tissue evidence="1">Leaf</tissue>
    </source>
</reference>
<proteinExistence type="predicted"/>
<dbReference type="Proteomes" id="UP001370490">
    <property type="component" value="Unassembled WGS sequence"/>
</dbReference>
<protein>
    <submittedName>
        <fullName evidence="1">Uncharacterized protein</fullName>
    </submittedName>
</protein>
<keyword evidence="2" id="KW-1185">Reference proteome</keyword>
<dbReference type="EMBL" id="JBAMMX010000011">
    <property type="protein sequence ID" value="KAK6931098.1"/>
    <property type="molecule type" value="Genomic_DNA"/>
</dbReference>
<name>A0AAN8ZET0_9MAGN</name>
<sequence length="49" mass="5419">VSSDVKIDDHEDIRVVKGANRRLMQYLGGNSTLYDCGGLCKNRHASGLR</sequence>
<gene>
    <name evidence="1" type="ORF">RJ641_002891</name>
</gene>
<dbReference type="AlphaFoldDB" id="A0AAN8ZET0"/>
<feature type="non-terminal residue" evidence="1">
    <location>
        <position position="1"/>
    </location>
</feature>
<organism evidence="1 2">
    <name type="scientific">Dillenia turbinata</name>
    <dbReference type="NCBI Taxonomy" id="194707"/>
    <lineage>
        <taxon>Eukaryota</taxon>
        <taxon>Viridiplantae</taxon>
        <taxon>Streptophyta</taxon>
        <taxon>Embryophyta</taxon>
        <taxon>Tracheophyta</taxon>
        <taxon>Spermatophyta</taxon>
        <taxon>Magnoliopsida</taxon>
        <taxon>eudicotyledons</taxon>
        <taxon>Gunneridae</taxon>
        <taxon>Pentapetalae</taxon>
        <taxon>Dilleniales</taxon>
        <taxon>Dilleniaceae</taxon>
        <taxon>Dillenia</taxon>
    </lineage>
</organism>
<evidence type="ECO:0000313" key="2">
    <source>
        <dbReference type="Proteomes" id="UP001370490"/>
    </source>
</evidence>
<evidence type="ECO:0000313" key="1">
    <source>
        <dbReference type="EMBL" id="KAK6931098.1"/>
    </source>
</evidence>
<comment type="caution">
    <text evidence="1">The sequence shown here is derived from an EMBL/GenBank/DDBJ whole genome shotgun (WGS) entry which is preliminary data.</text>
</comment>
<accession>A0AAN8ZET0</accession>